<dbReference type="GO" id="GO:0005802">
    <property type="term" value="C:trans-Golgi network"/>
    <property type="evidence" value="ECO:0007669"/>
    <property type="project" value="TreeGrafter"/>
</dbReference>
<dbReference type="InterPro" id="IPR008630">
    <property type="entry name" value="Glyco_trans_34"/>
</dbReference>
<dbReference type="FunFam" id="3.90.550.10:FF:000101">
    <property type="entry name" value="Probable glycosyltransferase 5"/>
    <property type="match status" value="1"/>
</dbReference>
<dbReference type="GO" id="GO:0000139">
    <property type="term" value="C:Golgi membrane"/>
    <property type="evidence" value="ECO:0007669"/>
    <property type="project" value="UniProtKB-SubCell"/>
</dbReference>
<dbReference type="GO" id="GO:0035252">
    <property type="term" value="F:UDP-xylosyltransferase activity"/>
    <property type="evidence" value="ECO:0007669"/>
    <property type="project" value="TreeGrafter"/>
</dbReference>
<keyword evidence="8" id="KW-0333">Golgi apparatus</keyword>
<dbReference type="Pfam" id="PF05637">
    <property type="entry name" value="Glyco_transf_34"/>
    <property type="match status" value="1"/>
</dbReference>
<evidence type="ECO:0000256" key="7">
    <source>
        <dbReference type="ARBA" id="ARBA00022989"/>
    </source>
</evidence>
<dbReference type="GO" id="GO:0005768">
    <property type="term" value="C:endosome"/>
    <property type="evidence" value="ECO:0007669"/>
    <property type="project" value="TreeGrafter"/>
</dbReference>
<dbReference type="EMBL" id="JAMQYH010000002">
    <property type="protein sequence ID" value="KAJ1699275.1"/>
    <property type="molecule type" value="Genomic_DNA"/>
</dbReference>
<keyword evidence="3" id="KW-0328">Glycosyltransferase</keyword>
<comment type="function">
    <text evidence="11">Probable glycosyltransferase that may be involved in the biosynthesis of xyloglucan.</text>
</comment>
<keyword evidence="6" id="KW-0735">Signal-anchor</keyword>
<evidence type="ECO:0000256" key="5">
    <source>
        <dbReference type="ARBA" id="ARBA00022692"/>
    </source>
</evidence>
<reference evidence="13" key="1">
    <citation type="journal article" date="2022" name="Cell">
        <title>Repeat-based holocentromeres influence genome architecture and karyotype evolution.</title>
        <authorList>
            <person name="Hofstatter P.G."/>
            <person name="Thangavel G."/>
            <person name="Lux T."/>
            <person name="Neumann P."/>
            <person name="Vondrak T."/>
            <person name="Novak P."/>
            <person name="Zhang M."/>
            <person name="Costa L."/>
            <person name="Castellani M."/>
            <person name="Scott A."/>
            <person name="Toegelov H."/>
            <person name="Fuchs J."/>
            <person name="Mata-Sucre Y."/>
            <person name="Dias Y."/>
            <person name="Vanzela A.L.L."/>
            <person name="Huettel B."/>
            <person name="Almeida C.C.S."/>
            <person name="Simkova H."/>
            <person name="Souza G."/>
            <person name="Pedrosa-Harand A."/>
            <person name="Macas J."/>
            <person name="Mayer K.F.X."/>
            <person name="Houben A."/>
            <person name="Marques A."/>
        </authorList>
    </citation>
    <scope>NUCLEOTIDE SEQUENCE</scope>
    <source>
        <strain evidence="13">RhyBre1mFocal</strain>
    </source>
</reference>
<evidence type="ECO:0000256" key="4">
    <source>
        <dbReference type="ARBA" id="ARBA00022679"/>
    </source>
</evidence>
<evidence type="ECO:0000256" key="6">
    <source>
        <dbReference type="ARBA" id="ARBA00022968"/>
    </source>
</evidence>
<keyword evidence="9" id="KW-0472">Membrane</keyword>
<evidence type="ECO:0000256" key="9">
    <source>
        <dbReference type="ARBA" id="ARBA00023136"/>
    </source>
</evidence>
<dbReference type="OrthoDB" id="205108at2759"/>
<keyword evidence="5" id="KW-0812">Transmembrane</keyword>
<organism evidence="13 14">
    <name type="scientific">Rhynchospora breviuscula</name>
    <dbReference type="NCBI Taxonomy" id="2022672"/>
    <lineage>
        <taxon>Eukaryota</taxon>
        <taxon>Viridiplantae</taxon>
        <taxon>Streptophyta</taxon>
        <taxon>Embryophyta</taxon>
        <taxon>Tracheophyta</taxon>
        <taxon>Spermatophyta</taxon>
        <taxon>Magnoliopsida</taxon>
        <taxon>Liliopsida</taxon>
        <taxon>Poales</taxon>
        <taxon>Cyperaceae</taxon>
        <taxon>Cyperoideae</taxon>
        <taxon>Rhynchosporeae</taxon>
        <taxon>Rhynchospora</taxon>
    </lineage>
</organism>
<evidence type="ECO:0000256" key="11">
    <source>
        <dbReference type="ARBA" id="ARBA00059144"/>
    </source>
</evidence>
<evidence type="ECO:0000256" key="1">
    <source>
        <dbReference type="ARBA" id="ARBA00004323"/>
    </source>
</evidence>
<sequence>MNDHPIGTSDPSSDFLIKNSNESHDAQTQASKSTNEVLNQSSNSTDTPNDDEEESELSETPLRSLTDPKYTLGLKIDDWDSKRAEWLRLNPAFPNFLTPSKPRVLIVTGSPPKPCETSIGDHYLLKSIKNKIDYSRIHGHDIFYNTALLDAEMNSFWAKLPVLRALFLSHPEVEFLWWMDSDALFTDMTFELPWDRYTQYNLIISGSSEGVYNDKNWLGLNTGIFLLRNCQWSLDLLNAWAPMGPKGPIRDEAGKRFAEFLSNRPVFEADDQSALVYLLGMQRDKWEDKIYFEGAYNLHTDWSIAAEKYEEMIENYHPGLGDWRWPLVTHFVGCKPCGKFADDTAQRCMKQMDRAFNFGDNQILKMYGFTHNSLESDEVERIR</sequence>
<evidence type="ECO:0000256" key="3">
    <source>
        <dbReference type="ARBA" id="ARBA00022676"/>
    </source>
</evidence>
<comment type="subcellular location">
    <subcellularLocation>
        <location evidence="1">Golgi apparatus membrane</location>
        <topology evidence="1">Single-pass type II membrane protein</topology>
    </subcellularLocation>
</comment>
<evidence type="ECO:0000256" key="2">
    <source>
        <dbReference type="ARBA" id="ARBA00005664"/>
    </source>
</evidence>
<dbReference type="InterPro" id="IPR029044">
    <property type="entry name" value="Nucleotide-diphossugar_trans"/>
</dbReference>
<gene>
    <name evidence="13" type="ORF">LUZ63_007787</name>
</gene>
<dbReference type="GO" id="GO:0016758">
    <property type="term" value="F:hexosyltransferase activity"/>
    <property type="evidence" value="ECO:0007669"/>
    <property type="project" value="TreeGrafter"/>
</dbReference>
<evidence type="ECO:0000313" key="13">
    <source>
        <dbReference type="EMBL" id="KAJ1699275.1"/>
    </source>
</evidence>
<keyword evidence="4" id="KW-0808">Transferase</keyword>
<comment type="similarity">
    <text evidence="2">Belongs to the glycosyltransferase 34 family.</text>
</comment>
<feature type="compositionally biased region" description="Polar residues" evidence="12">
    <location>
        <begin position="26"/>
        <end position="47"/>
    </location>
</feature>
<dbReference type="Proteomes" id="UP001151287">
    <property type="component" value="Unassembled WGS sequence"/>
</dbReference>
<feature type="region of interest" description="Disordered" evidence="12">
    <location>
        <begin position="1"/>
        <end position="64"/>
    </location>
</feature>
<protein>
    <submittedName>
        <fullName evidence="13">Uncharacterized protein</fullName>
    </submittedName>
</protein>
<keyword evidence="14" id="KW-1185">Reference proteome</keyword>
<dbReference type="AlphaFoldDB" id="A0A9Q0CSZ0"/>
<comment type="caution">
    <text evidence="13">The sequence shown here is derived from an EMBL/GenBank/DDBJ whole genome shotgun (WGS) entry which is preliminary data.</text>
</comment>
<dbReference type="Gene3D" id="3.90.550.10">
    <property type="entry name" value="Spore Coat Polysaccharide Biosynthesis Protein SpsA, Chain A"/>
    <property type="match status" value="1"/>
</dbReference>
<evidence type="ECO:0000256" key="10">
    <source>
        <dbReference type="ARBA" id="ARBA00023180"/>
    </source>
</evidence>
<dbReference type="GO" id="GO:0033843">
    <property type="term" value="F:xyloglucan 6-xylosyltransferase activity"/>
    <property type="evidence" value="ECO:0007669"/>
    <property type="project" value="TreeGrafter"/>
</dbReference>
<dbReference type="PANTHER" id="PTHR31311">
    <property type="entry name" value="XYLOGLUCAN 6-XYLOSYLTRANSFERASE 5-RELATED-RELATED"/>
    <property type="match status" value="1"/>
</dbReference>
<keyword evidence="7" id="KW-1133">Transmembrane helix</keyword>
<evidence type="ECO:0000256" key="8">
    <source>
        <dbReference type="ARBA" id="ARBA00023034"/>
    </source>
</evidence>
<proteinExistence type="inferred from homology"/>
<keyword evidence="10" id="KW-0325">Glycoprotein</keyword>
<feature type="compositionally biased region" description="Acidic residues" evidence="12">
    <location>
        <begin position="48"/>
        <end position="57"/>
    </location>
</feature>
<evidence type="ECO:0000313" key="14">
    <source>
        <dbReference type="Proteomes" id="UP001151287"/>
    </source>
</evidence>
<accession>A0A9Q0CSZ0</accession>
<dbReference type="GO" id="GO:0009969">
    <property type="term" value="P:xyloglucan biosynthetic process"/>
    <property type="evidence" value="ECO:0007669"/>
    <property type="project" value="TreeGrafter"/>
</dbReference>
<dbReference type="PANTHER" id="PTHR31311:SF5">
    <property type="entry name" value="XYLOGLUCAN 6-XYLOSYLTRANSFERASE 2"/>
    <property type="match status" value="1"/>
</dbReference>
<evidence type="ECO:0000256" key="12">
    <source>
        <dbReference type="SAM" id="MobiDB-lite"/>
    </source>
</evidence>
<name>A0A9Q0CSZ0_9POAL</name>